<evidence type="ECO:0000313" key="7">
    <source>
        <dbReference type="EMBL" id="KAL0635917.1"/>
    </source>
</evidence>
<keyword evidence="4" id="KW-0560">Oxidoreductase</keyword>
<dbReference type="PANTHER" id="PTHR13789">
    <property type="entry name" value="MONOOXYGENASE"/>
    <property type="match status" value="1"/>
</dbReference>
<dbReference type="InterPro" id="IPR002938">
    <property type="entry name" value="FAD-bd"/>
</dbReference>
<evidence type="ECO:0000256" key="3">
    <source>
        <dbReference type="ARBA" id="ARBA00022827"/>
    </source>
</evidence>
<reference evidence="7 8" key="1">
    <citation type="submission" date="2024-02" db="EMBL/GenBank/DDBJ databases">
        <title>Discinaceae phylogenomics.</title>
        <authorList>
            <person name="Dirks A.C."/>
            <person name="James T.Y."/>
        </authorList>
    </citation>
    <scope>NUCLEOTIDE SEQUENCE [LARGE SCALE GENOMIC DNA]</scope>
    <source>
        <strain evidence="7 8">ACD0624</strain>
    </source>
</reference>
<proteinExistence type="inferred from homology"/>
<evidence type="ECO:0000259" key="6">
    <source>
        <dbReference type="Pfam" id="PF01494"/>
    </source>
</evidence>
<dbReference type="InterPro" id="IPR050493">
    <property type="entry name" value="FAD-dep_Monooxygenase_BioMet"/>
</dbReference>
<accession>A0ABR3GJ02</accession>
<keyword evidence="3" id="KW-0274">FAD</keyword>
<protein>
    <recommendedName>
        <fullName evidence="6">FAD-binding domain-containing protein</fullName>
    </recommendedName>
</protein>
<keyword evidence="5" id="KW-0503">Monooxygenase</keyword>
<dbReference type="SUPFAM" id="SSF54373">
    <property type="entry name" value="FAD-linked reductases, C-terminal domain"/>
    <property type="match status" value="1"/>
</dbReference>
<dbReference type="Gene3D" id="3.50.50.60">
    <property type="entry name" value="FAD/NAD(P)-binding domain"/>
    <property type="match status" value="1"/>
</dbReference>
<evidence type="ECO:0000313" key="8">
    <source>
        <dbReference type="Proteomes" id="UP001447188"/>
    </source>
</evidence>
<dbReference type="Pfam" id="PF01494">
    <property type="entry name" value="FAD_binding_3"/>
    <property type="match status" value="1"/>
</dbReference>
<sequence length="411" mass="44678">MVNSKHGPLNILIAGAGIGGLSAAIALRQAGHIVQVFERSLFTNEYGAAVSIGPNANGILRSLGLALEDVGGVDTKLISEYVGEGKLVRSTDASGVLEEFKHPWQFTHRVDLHNGLKRLAVDTSGKGTPVIINLNSRVTSVDPETGTITLENGKTYHGDVVIGADGVRSALREYVDSSQTPVMFGLAGYRFMIPTSVLLEDPQTARFAKNSGELQLWGTEDNKIILYACRDGKLMNCATVVVDETSGHKKEWSTAALKADMLEQFKNFHPDAVALLSKAGDIGYWPLFDMPALKSWANGRVALLGDAAHPFLPFQGQGAAQAIEDAITLAEMLPINQTNPEDIPERLRMYYSARRDRVGRIQEVSRQVGKGPEANIRHKSPLLGMMSFNFSHDARKHAAELMSQHFGETSM</sequence>
<keyword evidence="8" id="KW-1185">Reference proteome</keyword>
<evidence type="ECO:0000256" key="2">
    <source>
        <dbReference type="ARBA" id="ARBA00022630"/>
    </source>
</evidence>
<evidence type="ECO:0000256" key="1">
    <source>
        <dbReference type="ARBA" id="ARBA00007992"/>
    </source>
</evidence>
<name>A0ABR3GJ02_9PEZI</name>
<dbReference type="PRINTS" id="PR00420">
    <property type="entry name" value="RNGMNOXGNASE"/>
</dbReference>
<comment type="caution">
    <text evidence="7">The sequence shown here is derived from an EMBL/GenBank/DDBJ whole genome shotgun (WGS) entry which is preliminary data.</text>
</comment>
<feature type="domain" description="FAD-binding" evidence="6">
    <location>
        <begin position="10"/>
        <end position="360"/>
    </location>
</feature>
<dbReference type="PANTHER" id="PTHR13789:SF261">
    <property type="entry name" value="HYDROXYLASE, PUTATIVE (AFU_ORTHOLOGUE AFUA_7G00590)-RELATED"/>
    <property type="match status" value="1"/>
</dbReference>
<dbReference type="Proteomes" id="UP001447188">
    <property type="component" value="Unassembled WGS sequence"/>
</dbReference>
<organism evidence="7 8">
    <name type="scientific">Discina gigas</name>
    <dbReference type="NCBI Taxonomy" id="1032678"/>
    <lineage>
        <taxon>Eukaryota</taxon>
        <taxon>Fungi</taxon>
        <taxon>Dikarya</taxon>
        <taxon>Ascomycota</taxon>
        <taxon>Pezizomycotina</taxon>
        <taxon>Pezizomycetes</taxon>
        <taxon>Pezizales</taxon>
        <taxon>Discinaceae</taxon>
        <taxon>Discina</taxon>
    </lineage>
</organism>
<gene>
    <name evidence="7" type="ORF">Q9L58_005161</name>
</gene>
<dbReference type="SUPFAM" id="SSF51905">
    <property type="entry name" value="FAD/NAD(P)-binding domain"/>
    <property type="match status" value="1"/>
</dbReference>
<keyword evidence="2" id="KW-0285">Flavoprotein</keyword>
<evidence type="ECO:0000256" key="5">
    <source>
        <dbReference type="ARBA" id="ARBA00023033"/>
    </source>
</evidence>
<evidence type="ECO:0000256" key="4">
    <source>
        <dbReference type="ARBA" id="ARBA00023002"/>
    </source>
</evidence>
<dbReference type="EMBL" id="JBBBZM010000060">
    <property type="protein sequence ID" value="KAL0635917.1"/>
    <property type="molecule type" value="Genomic_DNA"/>
</dbReference>
<comment type="similarity">
    <text evidence="1">Belongs to the paxM FAD-dependent monooxygenase family.</text>
</comment>
<dbReference type="InterPro" id="IPR036188">
    <property type="entry name" value="FAD/NAD-bd_sf"/>
</dbReference>